<feature type="region of interest" description="Disordered" evidence="2">
    <location>
        <begin position="40"/>
        <end position="67"/>
    </location>
</feature>
<feature type="region of interest" description="Disordered" evidence="2">
    <location>
        <begin position="318"/>
        <end position="376"/>
    </location>
</feature>
<dbReference type="Pfam" id="PF09810">
    <property type="entry name" value="Exo5"/>
    <property type="match status" value="1"/>
</dbReference>
<feature type="region of interest" description="Disordered" evidence="2">
    <location>
        <begin position="140"/>
        <end position="169"/>
    </location>
</feature>
<reference evidence="3 4" key="1">
    <citation type="journal article" date="2010" name="Proc. Natl. Acad. Sci. U.S.A.">
        <title>Insights into evolution of multicellular fungi from the assembled chromosomes of the mushroom Coprinopsis cinerea (Coprinus cinereus).</title>
        <authorList>
            <person name="Stajich J.E."/>
            <person name="Wilke S.K."/>
            <person name="Ahren D."/>
            <person name="Au C.H."/>
            <person name="Birren B.W."/>
            <person name="Borodovsky M."/>
            <person name="Burns C."/>
            <person name="Canback B."/>
            <person name="Casselton L.A."/>
            <person name="Cheng C.K."/>
            <person name="Deng J."/>
            <person name="Dietrich F.S."/>
            <person name="Fargo D.C."/>
            <person name="Farman M.L."/>
            <person name="Gathman A.C."/>
            <person name="Goldberg J."/>
            <person name="Guigo R."/>
            <person name="Hoegger P.J."/>
            <person name="Hooker J.B."/>
            <person name="Huggins A."/>
            <person name="James T.Y."/>
            <person name="Kamada T."/>
            <person name="Kilaru S."/>
            <person name="Kodira C."/>
            <person name="Kues U."/>
            <person name="Kupfer D."/>
            <person name="Kwan H.S."/>
            <person name="Lomsadze A."/>
            <person name="Li W."/>
            <person name="Lilly W.W."/>
            <person name="Ma L.J."/>
            <person name="Mackey A.J."/>
            <person name="Manning G."/>
            <person name="Martin F."/>
            <person name="Muraguchi H."/>
            <person name="Natvig D.O."/>
            <person name="Palmerini H."/>
            <person name="Ramesh M.A."/>
            <person name="Rehmeyer C.J."/>
            <person name="Roe B.A."/>
            <person name="Shenoy N."/>
            <person name="Stanke M."/>
            <person name="Ter-Hovhannisyan V."/>
            <person name="Tunlid A."/>
            <person name="Velagapudi R."/>
            <person name="Vision T.J."/>
            <person name="Zeng Q."/>
            <person name="Zolan M.E."/>
            <person name="Pukkila P.J."/>
        </authorList>
    </citation>
    <scope>NUCLEOTIDE SEQUENCE [LARGE SCALE GENOMIC DNA]</scope>
    <source>
        <strain evidence="4">Okayama-7 / 130 / ATCC MYA-4618 / FGSC 9003</strain>
    </source>
</reference>
<dbReference type="PANTHER" id="PTHR14464">
    <property type="entry name" value="EXONUCLEASE V"/>
    <property type="match status" value="1"/>
</dbReference>
<feature type="compositionally biased region" description="Polar residues" evidence="2">
    <location>
        <begin position="109"/>
        <end position="121"/>
    </location>
</feature>
<organism evidence="3 4">
    <name type="scientific">Coprinopsis cinerea (strain Okayama-7 / 130 / ATCC MYA-4618 / FGSC 9003)</name>
    <name type="common">Inky cap fungus</name>
    <name type="synonym">Hormographiella aspergillata</name>
    <dbReference type="NCBI Taxonomy" id="240176"/>
    <lineage>
        <taxon>Eukaryota</taxon>
        <taxon>Fungi</taxon>
        <taxon>Dikarya</taxon>
        <taxon>Basidiomycota</taxon>
        <taxon>Agaricomycotina</taxon>
        <taxon>Agaricomycetes</taxon>
        <taxon>Agaricomycetidae</taxon>
        <taxon>Agaricales</taxon>
        <taxon>Agaricineae</taxon>
        <taxon>Psathyrellaceae</taxon>
        <taxon>Coprinopsis</taxon>
    </lineage>
</organism>
<feature type="region of interest" description="Disordered" evidence="2">
    <location>
        <begin position="101"/>
        <end position="125"/>
    </location>
</feature>
<gene>
    <name evidence="3" type="ORF">CC1G_06585</name>
</gene>
<dbReference type="AlphaFoldDB" id="A8N313"/>
<name>A8N313_COPC7</name>
<feature type="compositionally biased region" description="Low complexity" evidence="2">
    <location>
        <begin position="354"/>
        <end position="367"/>
    </location>
</feature>
<dbReference type="GO" id="GO:0036297">
    <property type="term" value="P:interstrand cross-link repair"/>
    <property type="evidence" value="ECO:0007669"/>
    <property type="project" value="TreeGrafter"/>
</dbReference>
<keyword evidence="4" id="KW-1185">Reference proteome</keyword>
<dbReference type="EMBL" id="AACS02000001">
    <property type="protein sequence ID" value="EAU92574.2"/>
    <property type="molecule type" value="Genomic_DNA"/>
</dbReference>
<dbReference type="GeneID" id="6005675"/>
<sequence>MSDSESDGYSAFDFSEFTPEDFAQIDAQVQQHFTQTVVILEDDDSESERGECPDGTRGQSGDESFQFDKENVVNLSQITEEEFLEIDRLVSRALATSSSTASISIGSTEVSTPQTGQQSEETSTDGDIEVVVPAVPAVVTAGPSRARTTARSKNSHDEPSKPRTWRYRGKQRKDASLMDLFRTKRILSVTDLVGPTWCEVQYDYGLRQRRSRPIKDRPTSFKSATGKEIKVEAKVAEKNDVRTKQGQAVHKELEREVKAEELKVDVTSEEERWALRLLNAIVCFQIMQREGYTREVPVFGLVNDEIVTGIVDEVQRTPCSKRRPSVSPSMEQTRKKLRRSRSPEIDANGHAARSSSSSPDSNTTSASKGKGKARELSQCPKGRYTLRIVDTKTRTVDRLPPEEDIYSSRLQVMLYRRLLLSLMSLSSPFDFDYFWDKVGVDPTEQFSTRFLVQSGLVLSDDGFKQTTLNGLVKEWKSLIKESGIIGIETELELVYRLQPKGAKWKGKGRMQVPVPTLATSPTLISSIEEREREDRELALAIAASLADAGLPSATVEVENPKASSSVLKGEPTVIVDEGVDPELQQALYQSFKPPASDTYAYTTVLPTGSTEASAVTLVDTSIHSFKIVGTKLVNYDEELLQGHLDAVLEFWKGKRKPQGVPASLARRCE</sequence>
<evidence type="ECO:0000313" key="4">
    <source>
        <dbReference type="Proteomes" id="UP000001861"/>
    </source>
</evidence>
<dbReference type="InParanoid" id="A8N313"/>
<dbReference type="VEuPathDB" id="FungiDB:CC1G_06585"/>
<dbReference type="RefSeq" id="XP_001829248.2">
    <property type="nucleotide sequence ID" value="XM_001829196.2"/>
</dbReference>
<dbReference type="InterPro" id="IPR019190">
    <property type="entry name" value="EXOV"/>
</dbReference>
<dbReference type="GO" id="GO:0005634">
    <property type="term" value="C:nucleus"/>
    <property type="evidence" value="ECO:0007669"/>
    <property type="project" value="TreeGrafter"/>
</dbReference>
<evidence type="ECO:0000256" key="2">
    <source>
        <dbReference type="SAM" id="MobiDB-lite"/>
    </source>
</evidence>
<proteinExistence type="inferred from homology"/>
<dbReference type="OMA" id="FRDECEW"/>
<dbReference type="KEGG" id="cci:CC1G_06585"/>
<dbReference type="eggNOG" id="KOG4760">
    <property type="taxonomic scope" value="Eukaryota"/>
</dbReference>
<dbReference type="PANTHER" id="PTHR14464:SF4">
    <property type="entry name" value="EXONUCLEASE V"/>
    <property type="match status" value="1"/>
</dbReference>
<dbReference type="GO" id="GO:0005739">
    <property type="term" value="C:mitochondrion"/>
    <property type="evidence" value="ECO:0007669"/>
    <property type="project" value="TreeGrafter"/>
</dbReference>
<comment type="caution">
    <text evidence="3">The sequence shown here is derived from an EMBL/GenBank/DDBJ whole genome shotgun (WGS) entry which is preliminary data.</text>
</comment>
<protein>
    <submittedName>
        <fullName evidence="3">Uncharacterized protein</fullName>
    </submittedName>
</protein>
<dbReference type="Proteomes" id="UP000001861">
    <property type="component" value="Unassembled WGS sequence"/>
</dbReference>
<comment type="similarity">
    <text evidence="1">Belongs to the EXO5 family.</text>
</comment>
<dbReference type="OrthoDB" id="354769at2759"/>
<evidence type="ECO:0000256" key="1">
    <source>
        <dbReference type="ARBA" id="ARBA00009797"/>
    </source>
</evidence>
<dbReference type="GO" id="GO:0045145">
    <property type="term" value="F:single-stranded DNA 5'-3' DNA exonuclease activity"/>
    <property type="evidence" value="ECO:0007669"/>
    <property type="project" value="InterPro"/>
</dbReference>
<accession>A8N313</accession>
<dbReference type="HOGENOM" id="CLU_013225_2_0_1"/>
<evidence type="ECO:0000313" key="3">
    <source>
        <dbReference type="EMBL" id="EAU92574.2"/>
    </source>
</evidence>